<dbReference type="EMBL" id="JAYLVJ010000003">
    <property type="protein sequence ID" value="MEO1752947.1"/>
    <property type="molecule type" value="Genomic_DNA"/>
</dbReference>
<reference evidence="7 8" key="1">
    <citation type="journal article" date="2014" name="Genome Announc.">
        <title>Draft Genome Sequence of the Haloacid-Degrading Burkholderia caribensis Strain MBA4.</title>
        <authorList>
            <person name="Pan Y."/>
            <person name="Kong K.F."/>
            <person name="Tsang J.S."/>
        </authorList>
    </citation>
    <scope>NUCLEOTIDE SEQUENCE [LARGE SCALE GENOMIC DNA]</scope>
    <source>
        <strain evidence="7 8">852011</strain>
    </source>
</reference>
<dbReference type="GO" id="GO:0003700">
    <property type="term" value="F:DNA-binding transcription factor activity"/>
    <property type="evidence" value="ECO:0007669"/>
    <property type="project" value="InterPro"/>
</dbReference>
<dbReference type="PANTHER" id="PTHR30537:SF3">
    <property type="entry name" value="TRANSCRIPTIONAL REGULATORY PROTEIN"/>
    <property type="match status" value="1"/>
</dbReference>
<dbReference type="PRINTS" id="PR00039">
    <property type="entry name" value="HTHLYSR"/>
</dbReference>
<protein>
    <submittedName>
        <fullName evidence="7">LysR family transcriptional regulator</fullName>
    </submittedName>
</protein>
<accession>A0A9Q6WPW1</accession>
<dbReference type="Pfam" id="PF00126">
    <property type="entry name" value="HTH_1"/>
    <property type="match status" value="1"/>
</dbReference>
<dbReference type="InterPro" id="IPR005119">
    <property type="entry name" value="LysR_subst-bd"/>
</dbReference>
<dbReference type="Proteomes" id="UP001462961">
    <property type="component" value="Unassembled WGS sequence"/>
</dbReference>
<evidence type="ECO:0000256" key="4">
    <source>
        <dbReference type="ARBA" id="ARBA00023163"/>
    </source>
</evidence>
<reference evidence="6 9" key="3">
    <citation type="submission" date="2024-01" db="EMBL/GenBank/DDBJ databases">
        <title>The diversity of rhizobia nodulating Mimosa spp. in eleven states of Brazil covering several biomes is determined by host plant, location, and edaphic factors.</title>
        <authorList>
            <person name="Rouws L."/>
            <person name="Barauna A."/>
            <person name="Beukes C."/>
            <person name="De Faria S.M."/>
            <person name="Gross E."/>
            <person name="Dos Reis Junior F.B."/>
            <person name="Simon M."/>
            <person name="Maluk M."/>
            <person name="Odee D.W."/>
            <person name="Kenicer G."/>
            <person name="Young J.P.W."/>
            <person name="Reis V.M."/>
            <person name="Zilli J."/>
            <person name="James E.K."/>
        </authorList>
    </citation>
    <scope>NUCLEOTIDE SEQUENCE [LARGE SCALE GENOMIC DNA]</scope>
    <source>
        <strain evidence="6 9">JHI1651</strain>
    </source>
</reference>
<organism evidence="7 8">
    <name type="scientific">Paraburkholderia caribensis</name>
    <dbReference type="NCBI Taxonomy" id="75105"/>
    <lineage>
        <taxon>Bacteria</taxon>
        <taxon>Pseudomonadati</taxon>
        <taxon>Pseudomonadota</taxon>
        <taxon>Betaproteobacteria</taxon>
        <taxon>Burkholderiales</taxon>
        <taxon>Burkholderiaceae</taxon>
        <taxon>Paraburkholderia</taxon>
    </lineage>
</organism>
<dbReference type="PANTHER" id="PTHR30537">
    <property type="entry name" value="HTH-TYPE TRANSCRIPTIONAL REGULATOR"/>
    <property type="match status" value="1"/>
</dbReference>
<dbReference type="AlphaFoldDB" id="A0A9Q6WPW1"/>
<comment type="similarity">
    <text evidence="1">Belongs to the LysR transcriptional regulatory family.</text>
</comment>
<dbReference type="Proteomes" id="UP000509548">
    <property type="component" value="Chromosome 2"/>
</dbReference>
<dbReference type="GO" id="GO:0006351">
    <property type="term" value="P:DNA-templated transcription"/>
    <property type="evidence" value="ECO:0007669"/>
    <property type="project" value="TreeGrafter"/>
</dbReference>
<dbReference type="SUPFAM" id="SSF46785">
    <property type="entry name" value="Winged helix' DNA-binding domain"/>
    <property type="match status" value="1"/>
</dbReference>
<dbReference type="InterPro" id="IPR058163">
    <property type="entry name" value="LysR-type_TF_proteobact-type"/>
</dbReference>
<proteinExistence type="inferred from homology"/>
<evidence type="ECO:0000256" key="2">
    <source>
        <dbReference type="ARBA" id="ARBA00023015"/>
    </source>
</evidence>
<dbReference type="GO" id="GO:0043565">
    <property type="term" value="F:sequence-specific DNA binding"/>
    <property type="evidence" value="ECO:0007669"/>
    <property type="project" value="TreeGrafter"/>
</dbReference>
<dbReference type="PROSITE" id="PS50931">
    <property type="entry name" value="HTH_LYSR"/>
    <property type="match status" value="1"/>
</dbReference>
<dbReference type="FunFam" id="1.10.10.10:FF:000001">
    <property type="entry name" value="LysR family transcriptional regulator"/>
    <property type="match status" value="1"/>
</dbReference>
<sequence>MNQFDWDNLRIFLGAARSQSALEAAHALKMSQSTISRRIQRLERDTGSKLFERSSQGLRLTAAGHRLLEHVERLETTLQAVETSVFSDSVALTGEIRLGATEGFGTFFLAPQVTHFCVRHPGITVDVLPLPRNVNLSKREADASVAIDRPSANSFVTCKLTEYRLLPYATPQYLSEHPPIKTTEDLSGHRWIDYVDDLIFSNQQFSLPRWLPSLKPVFRSTSVIAQAEAVRAGFGIGVLPCFLGSLGGDLVPVLPDQIDITRTFWLVAPPERRELARVKALWDYIRDVAEANHDFLMGNTTESVRIA</sequence>
<dbReference type="InterPro" id="IPR036390">
    <property type="entry name" value="WH_DNA-bd_sf"/>
</dbReference>
<dbReference type="SUPFAM" id="SSF53850">
    <property type="entry name" value="Periplasmic binding protein-like II"/>
    <property type="match status" value="1"/>
</dbReference>
<dbReference type="InterPro" id="IPR036388">
    <property type="entry name" value="WH-like_DNA-bd_sf"/>
</dbReference>
<dbReference type="Gene3D" id="1.10.10.10">
    <property type="entry name" value="Winged helix-like DNA-binding domain superfamily/Winged helix DNA-binding domain"/>
    <property type="match status" value="1"/>
</dbReference>
<keyword evidence="3" id="KW-0238">DNA-binding</keyword>
<evidence type="ECO:0000313" key="6">
    <source>
        <dbReference type="EMBL" id="MEO1752947.1"/>
    </source>
</evidence>
<reference evidence="7" key="2">
    <citation type="submission" date="2016-06" db="EMBL/GenBank/DDBJ databases">
        <authorList>
            <person name="Huang P."/>
            <person name="Jiang X."/>
            <person name="Liu X."/>
        </authorList>
    </citation>
    <scope>NUCLEOTIDE SEQUENCE</scope>
    <source>
        <strain evidence="7">852011</strain>
    </source>
</reference>
<dbReference type="Pfam" id="PF03466">
    <property type="entry name" value="LysR_substrate"/>
    <property type="match status" value="1"/>
</dbReference>
<dbReference type="RefSeq" id="WP_107201807.1">
    <property type="nucleotide sequence ID" value="NZ_CP015959.1"/>
</dbReference>
<evidence type="ECO:0000313" key="8">
    <source>
        <dbReference type="Proteomes" id="UP000509548"/>
    </source>
</evidence>
<evidence type="ECO:0000313" key="9">
    <source>
        <dbReference type="Proteomes" id="UP001462961"/>
    </source>
</evidence>
<evidence type="ECO:0000313" key="7">
    <source>
        <dbReference type="EMBL" id="QLB66543.1"/>
    </source>
</evidence>
<dbReference type="InterPro" id="IPR000847">
    <property type="entry name" value="LysR_HTH_N"/>
</dbReference>
<evidence type="ECO:0000256" key="1">
    <source>
        <dbReference type="ARBA" id="ARBA00009437"/>
    </source>
</evidence>
<evidence type="ECO:0000259" key="5">
    <source>
        <dbReference type="PROSITE" id="PS50931"/>
    </source>
</evidence>
<evidence type="ECO:0000256" key="3">
    <source>
        <dbReference type="ARBA" id="ARBA00023125"/>
    </source>
</evidence>
<keyword evidence="2" id="KW-0805">Transcription regulation</keyword>
<dbReference type="EMBL" id="CP015959">
    <property type="protein sequence ID" value="QLB66543.1"/>
    <property type="molecule type" value="Genomic_DNA"/>
</dbReference>
<gene>
    <name evidence="7" type="ORF">A9O66_27810</name>
    <name evidence="6" type="ORF">VOI32_03285</name>
</gene>
<keyword evidence="9" id="KW-1185">Reference proteome</keyword>
<name>A0A9Q6WPW1_9BURK</name>
<dbReference type="Gene3D" id="3.40.190.290">
    <property type="match status" value="1"/>
</dbReference>
<feature type="domain" description="HTH lysR-type" evidence="5">
    <location>
        <begin position="4"/>
        <end position="61"/>
    </location>
</feature>
<keyword evidence="4" id="KW-0804">Transcription</keyword>